<dbReference type="AlphaFoldDB" id="A0A0B3RKL2"/>
<dbReference type="RefSeq" id="WP_043144339.1">
    <property type="nucleotide sequence ID" value="NZ_JSUQ01000015.1"/>
</dbReference>
<dbReference type="SUPFAM" id="SSF54909">
    <property type="entry name" value="Dimeric alpha+beta barrel"/>
    <property type="match status" value="1"/>
</dbReference>
<reference evidence="1 2" key="1">
    <citation type="submission" date="2014-10" db="EMBL/GenBank/DDBJ databases">
        <title>Genome sequence of Ponticoccus sp. strain UMTAT08 isolated from clonal culture of toxic dinoflagellate Alexandrium tamiyavanichii.</title>
        <authorList>
            <person name="Gan H.Y."/>
            <person name="Muhd D.-D."/>
            <person name="Mohd Noor M.E."/>
            <person name="Yeong Y.S."/>
            <person name="Usup G."/>
        </authorList>
    </citation>
    <scope>NUCLEOTIDE SEQUENCE [LARGE SCALE GENOMIC DNA]</scope>
    <source>
        <strain evidence="1 2">UMTAT08</strain>
    </source>
</reference>
<dbReference type="InterPro" id="IPR011008">
    <property type="entry name" value="Dimeric_a/b-barrel"/>
</dbReference>
<comment type="caution">
    <text evidence="1">The sequence shown here is derived from an EMBL/GenBank/DDBJ whole genome shotgun (WGS) entry which is preliminary data.</text>
</comment>
<dbReference type="Proteomes" id="UP000030960">
    <property type="component" value="Unassembled WGS sequence"/>
</dbReference>
<name>A0A0B3RKL2_9RHOB</name>
<proteinExistence type="predicted"/>
<organism evidence="1 2">
    <name type="scientific">Mameliella alba</name>
    <dbReference type="NCBI Taxonomy" id="561184"/>
    <lineage>
        <taxon>Bacteria</taxon>
        <taxon>Pseudomonadati</taxon>
        <taxon>Pseudomonadota</taxon>
        <taxon>Alphaproteobacteria</taxon>
        <taxon>Rhodobacterales</taxon>
        <taxon>Roseobacteraceae</taxon>
        <taxon>Mameliella</taxon>
    </lineage>
</organism>
<evidence type="ECO:0000313" key="1">
    <source>
        <dbReference type="EMBL" id="KHQ51780.1"/>
    </source>
</evidence>
<gene>
    <name evidence="1" type="ORF">OA50_03682</name>
</gene>
<dbReference type="EMBL" id="JSUQ01000015">
    <property type="protein sequence ID" value="KHQ51780.1"/>
    <property type="molecule type" value="Genomic_DNA"/>
</dbReference>
<sequence>MKGNAIWLATADTADGNAKKAAAIRETDRVPALPGFGKALATNRYAAFSVSRYLLEADLERLPETVPDVPDVPTPEASESLLARKRSEFRQTGVSDPVLTAPILYTVRFKVPQAFHEEFEAWYDQEHIPMILECPDWAGSARYSFENSDWTHLAMHFVTSADALDSPAMRAARKTPWRDKFLEHDWFGKVDKSFHFRENPPA</sequence>
<accession>A0A0B3RKL2</accession>
<evidence type="ECO:0008006" key="3">
    <source>
        <dbReference type="Google" id="ProtNLM"/>
    </source>
</evidence>
<evidence type="ECO:0000313" key="2">
    <source>
        <dbReference type="Proteomes" id="UP000030960"/>
    </source>
</evidence>
<protein>
    <recommendedName>
        <fullName evidence="3">EthD domain-containing protein</fullName>
    </recommendedName>
</protein>
<keyword evidence="2" id="KW-1185">Reference proteome</keyword>